<gene>
    <name evidence="5" type="ORF">GUJ93_ZPchr0001g31699</name>
</gene>
<dbReference type="FunFam" id="3.40.50.2000:FF:000047">
    <property type="entry name" value="Glycosyltransferase"/>
    <property type="match status" value="1"/>
</dbReference>
<comment type="similarity">
    <text evidence="1 3">Belongs to the UDP-glycosyltransferase family.</text>
</comment>
<reference evidence="5" key="1">
    <citation type="journal article" date="2021" name="bioRxiv">
        <title>Whole Genome Assembly and Annotation of Northern Wild Rice, Zizania palustris L., Supports a Whole Genome Duplication in the Zizania Genus.</title>
        <authorList>
            <person name="Haas M."/>
            <person name="Kono T."/>
            <person name="Macchietto M."/>
            <person name="Millas R."/>
            <person name="McGilp L."/>
            <person name="Shao M."/>
            <person name="Duquette J."/>
            <person name="Hirsch C.N."/>
            <person name="Kimball J."/>
        </authorList>
    </citation>
    <scope>NUCLEOTIDE SEQUENCE</scope>
    <source>
        <tissue evidence="5">Fresh leaf tissue</tissue>
    </source>
</reference>
<keyword evidence="6" id="KW-1185">Reference proteome</keyword>
<comment type="caution">
    <text evidence="5">The sequence shown here is derived from an EMBL/GenBank/DDBJ whole genome shotgun (WGS) entry which is preliminary data.</text>
</comment>
<dbReference type="CDD" id="cd03784">
    <property type="entry name" value="GT1_Gtf-like"/>
    <property type="match status" value="1"/>
</dbReference>
<reference evidence="5" key="2">
    <citation type="submission" date="2021-02" db="EMBL/GenBank/DDBJ databases">
        <authorList>
            <person name="Kimball J.A."/>
            <person name="Haas M.W."/>
            <person name="Macchietto M."/>
            <person name="Kono T."/>
            <person name="Duquette J."/>
            <person name="Shao M."/>
        </authorList>
    </citation>
    <scope>NUCLEOTIDE SEQUENCE</scope>
    <source>
        <tissue evidence="5">Fresh leaf tissue</tissue>
    </source>
</reference>
<evidence type="ECO:0000256" key="2">
    <source>
        <dbReference type="ARBA" id="ARBA00022679"/>
    </source>
</evidence>
<dbReference type="InterPro" id="IPR002213">
    <property type="entry name" value="UDP_glucos_trans"/>
</dbReference>
<keyword evidence="3" id="KW-0328">Glycosyltransferase</keyword>
<name>A0A8J5RGF3_ZIZPA</name>
<dbReference type="Proteomes" id="UP000729402">
    <property type="component" value="Unassembled WGS sequence"/>
</dbReference>
<dbReference type="Pfam" id="PF00201">
    <property type="entry name" value="UDPGT"/>
    <property type="match status" value="1"/>
</dbReference>
<evidence type="ECO:0000256" key="1">
    <source>
        <dbReference type="ARBA" id="ARBA00009995"/>
    </source>
</evidence>
<proteinExistence type="inferred from homology"/>
<sequence>MLQMALNKARIGSFSPEEYPCSNFEHPLASTQAALDFAFKLQFVPMTTFAGQVADGSTTTTMVTHFVLVPMMAQGHIIPMTDLARLLAESGAQVSLVTTPVNAARMDGFVAAVEEAGLPVQLLELPFPAAEYGLPDGCENMDMVPSKDLFKNFVEACGALREPLAACLRQQRPPPSCVISDVMHWWTGDIARELGIPRLTFNGFCTFASLARYIMYRDNILEKATDEEEIISFPGFPTPLELPNAPEVCVFQLETLYIESMERMTGKKVWTVGPMCLCHKDRSTMAARGNKASMDEAQCLQWLDSKEPASVIFVSFGSLVSTEPQQLLELGMGLEASKTPFIWVIKAGNKSAEVEEWLAQGFEERVKDRGMIIRGWAPQMLILWHQAIGGFMTHCGWNSTIESICASVPMVTWPHFAEQFVNEKLVVDLLKTGVEVGVEGVTQWASEQKEVMVTRNAVLTAVSHADE</sequence>
<evidence type="ECO:0000256" key="3">
    <source>
        <dbReference type="RuleBase" id="RU003718"/>
    </source>
</evidence>
<accession>A0A8J5RGF3</accession>
<dbReference type="AlphaFoldDB" id="A0A8J5RGF3"/>
<protein>
    <recommendedName>
        <fullName evidence="4">Glycosyltransferase</fullName>
        <ecNumber evidence="4">2.4.1.-</ecNumber>
    </recommendedName>
</protein>
<dbReference type="PANTHER" id="PTHR48047">
    <property type="entry name" value="GLYCOSYLTRANSFERASE"/>
    <property type="match status" value="1"/>
</dbReference>
<evidence type="ECO:0000313" key="5">
    <source>
        <dbReference type="EMBL" id="KAG8053246.1"/>
    </source>
</evidence>
<dbReference type="EMBL" id="JAAALK010000288">
    <property type="protein sequence ID" value="KAG8053246.1"/>
    <property type="molecule type" value="Genomic_DNA"/>
</dbReference>
<dbReference type="PROSITE" id="PS00375">
    <property type="entry name" value="UDPGT"/>
    <property type="match status" value="1"/>
</dbReference>
<dbReference type="EC" id="2.4.1.-" evidence="4"/>
<organism evidence="5 6">
    <name type="scientific">Zizania palustris</name>
    <name type="common">Northern wild rice</name>
    <dbReference type="NCBI Taxonomy" id="103762"/>
    <lineage>
        <taxon>Eukaryota</taxon>
        <taxon>Viridiplantae</taxon>
        <taxon>Streptophyta</taxon>
        <taxon>Embryophyta</taxon>
        <taxon>Tracheophyta</taxon>
        <taxon>Spermatophyta</taxon>
        <taxon>Magnoliopsida</taxon>
        <taxon>Liliopsida</taxon>
        <taxon>Poales</taxon>
        <taxon>Poaceae</taxon>
        <taxon>BOP clade</taxon>
        <taxon>Oryzoideae</taxon>
        <taxon>Oryzeae</taxon>
        <taxon>Zizaniinae</taxon>
        <taxon>Zizania</taxon>
    </lineage>
</organism>
<dbReference type="PANTHER" id="PTHR48047:SF182">
    <property type="entry name" value="GLYCOSYLTRANSFERASE"/>
    <property type="match status" value="1"/>
</dbReference>
<dbReference type="GO" id="GO:0035251">
    <property type="term" value="F:UDP-glucosyltransferase activity"/>
    <property type="evidence" value="ECO:0007669"/>
    <property type="project" value="TreeGrafter"/>
</dbReference>
<dbReference type="InterPro" id="IPR035595">
    <property type="entry name" value="UDP_glycos_trans_CS"/>
</dbReference>
<evidence type="ECO:0000256" key="4">
    <source>
        <dbReference type="RuleBase" id="RU362057"/>
    </source>
</evidence>
<dbReference type="OrthoDB" id="5835829at2759"/>
<keyword evidence="2 3" id="KW-0808">Transferase</keyword>
<evidence type="ECO:0000313" key="6">
    <source>
        <dbReference type="Proteomes" id="UP000729402"/>
    </source>
</evidence>